<accession>A0A8H4XIP3</accession>
<dbReference type="EMBL" id="JABEYC010000492">
    <property type="protein sequence ID" value="KAF4976744.1"/>
    <property type="molecule type" value="Genomic_DNA"/>
</dbReference>
<proteinExistence type="predicted"/>
<organism evidence="2 3">
    <name type="scientific">Fusarium zealandicum</name>
    <dbReference type="NCBI Taxonomy" id="1053134"/>
    <lineage>
        <taxon>Eukaryota</taxon>
        <taxon>Fungi</taxon>
        <taxon>Dikarya</taxon>
        <taxon>Ascomycota</taxon>
        <taxon>Pezizomycotina</taxon>
        <taxon>Sordariomycetes</taxon>
        <taxon>Hypocreomycetidae</taxon>
        <taxon>Hypocreales</taxon>
        <taxon>Nectriaceae</taxon>
        <taxon>Fusarium</taxon>
        <taxon>Fusarium staphyleae species complex</taxon>
    </lineage>
</organism>
<feature type="chain" id="PRO_5034199312" evidence="1">
    <location>
        <begin position="26"/>
        <end position="355"/>
    </location>
</feature>
<evidence type="ECO:0000313" key="2">
    <source>
        <dbReference type="EMBL" id="KAF4976744.1"/>
    </source>
</evidence>
<dbReference type="OrthoDB" id="4154404at2759"/>
<name>A0A8H4XIP3_9HYPO</name>
<keyword evidence="3" id="KW-1185">Reference proteome</keyword>
<evidence type="ECO:0000313" key="3">
    <source>
        <dbReference type="Proteomes" id="UP000635477"/>
    </source>
</evidence>
<reference evidence="2" key="1">
    <citation type="journal article" date="2020" name="BMC Genomics">
        <title>Correction to: Identification and distribution of gene clusters required for synthesis of sphingolipid metabolism inhibitors in diverse species of the filamentous fungus Fusarium.</title>
        <authorList>
            <person name="Kim H.S."/>
            <person name="Lohmar J.M."/>
            <person name="Busman M."/>
            <person name="Brown D.W."/>
            <person name="Naumann T.A."/>
            <person name="Divon H.H."/>
            <person name="Lysoe E."/>
            <person name="Uhlig S."/>
            <person name="Proctor R.H."/>
        </authorList>
    </citation>
    <scope>NUCLEOTIDE SEQUENCE</scope>
    <source>
        <strain evidence="2">NRRL 22465</strain>
    </source>
</reference>
<reference evidence="2" key="2">
    <citation type="submission" date="2020-05" db="EMBL/GenBank/DDBJ databases">
        <authorList>
            <person name="Kim H.-S."/>
            <person name="Proctor R.H."/>
            <person name="Brown D.W."/>
        </authorList>
    </citation>
    <scope>NUCLEOTIDE SEQUENCE</scope>
    <source>
        <strain evidence="2">NRRL 22465</strain>
    </source>
</reference>
<gene>
    <name evidence="2" type="ORF">FZEAL_6622</name>
</gene>
<keyword evidence="1" id="KW-0732">Signal</keyword>
<evidence type="ECO:0000256" key="1">
    <source>
        <dbReference type="SAM" id="SignalP"/>
    </source>
</evidence>
<dbReference type="Proteomes" id="UP000635477">
    <property type="component" value="Unassembled WGS sequence"/>
</dbReference>
<feature type="signal peptide" evidence="1">
    <location>
        <begin position="1"/>
        <end position="25"/>
    </location>
</feature>
<sequence length="355" mass="38547">MLSYRILPATKVVLLVGSLVGTSIAQNGLPVNETIFGCADVGCNDISTAGVNDETNCTVVDQSLNTIGFTQVPFDRDSPFWGLSWVEGIGPKPNSSDYGNRHFYLGTPVGVDMSFMTACAFFFTNINKDVEWKGHKRESQGNCEEALSSGCVEAMTDRASKFNIKGMAAQEACEAIRDDFVDNFDSACASISPVKSRDKWLNVTAQRKDEDSETPPPSAKMLTLCSLDLTGKGAPSPISKSENETSTCWPVLPKSADLTFVRSFGAKEEGIFWSIVPILTVLVPGESSPMRYTQSHMSCLKPRDDYADRNRKEVQDRFDEDTDKGDDDSGAVLSRLPAMALLGLSLLATVATVCL</sequence>
<comment type="caution">
    <text evidence="2">The sequence shown here is derived from an EMBL/GenBank/DDBJ whole genome shotgun (WGS) entry which is preliminary data.</text>
</comment>
<protein>
    <submittedName>
        <fullName evidence="2">Uncharacterized protein</fullName>
    </submittedName>
</protein>
<dbReference type="AlphaFoldDB" id="A0A8H4XIP3"/>